<dbReference type="EMBL" id="JAKMXF010000296">
    <property type="protein sequence ID" value="KAI6652939.1"/>
    <property type="molecule type" value="Genomic_DNA"/>
</dbReference>
<dbReference type="InterPro" id="IPR012337">
    <property type="entry name" value="RNaseH-like_sf"/>
</dbReference>
<dbReference type="PANTHER" id="PTHR46481">
    <property type="entry name" value="ZINC FINGER BED DOMAIN-CONTAINING PROTEIN 4"/>
    <property type="match status" value="1"/>
</dbReference>
<comment type="subcellular location">
    <subcellularLocation>
        <location evidence="1">Nucleus</location>
    </subcellularLocation>
</comment>
<keyword evidence="2" id="KW-0479">Metal-binding</keyword>
<dbReference type="PANTHER" id="PTHR46481:SF10">
    <property type="entry name" value="ZINC FINGER BED DOMAIN-CONTAINING PROTEIN 39"/>
    <property type="match status" value="1"/>
</dbReference>
<organism evidence="7 8">
    <name type="scientific">Oopsacas minuta</name>
    <dbReference type="NCBI Taxonomy" id="111878"/>
    <lineage>
        <taxon>Eukaryota</taxon>
        <taxon>Metazoa</taxon>
        <taxon>Porifera</taxon>
        <taxon>Hexactinellida</taxon>
        <taxon>Hexasterophora</taxon>
        <taxon>Lyssacinosida</taxon>
        <taxon>Leucopsacidae</taxon>
        <taxon>Oopsacas</taxon>
    </lineage>
</organism>
<accession>A0AAV7JWQ3</accession>
<reference evidence="7 8" key="1">
    <citation type="journal article" date="2023" name="BMC Biol.">
        <title>The compact genome of the sponge Oopsacas minuta (Hexactinellida) is lacking key metazoan core genes.</title>
        <authorList>
            <person name="Santini S."/>
            <person name="Schenkelaars Q."/>
            <person name="Jourda C."/>
            <person name="Duchesne M."/>
            <person name="Belahbib H."/>
            <person name="Rocher C."/>
            <person name="Selva M."/>
            <person name="Riesgo A."/>
            <person name="Vervoort M."/>
            <person name="Leys S.P."/>
            <person name="Kodjabachian L."/>
            <person name="Le Bivic A."/>
            <person name="Borchiellini C."/>
            <person name="Claverie J.M."/>
            <person name="Renard E."/>
        </authorList>
    </citation>
    <scope>NUCLEOTIDE SEQUENCE [LARGE SCALE GENOMIC DNA]</scope>
    <source>
        <strain evidence="7">SPO-2</strain>
    </source>
</reference>
<dbReference type="Proteomes" id="UP001165289">
    <property type="component" value="Unassembled WGS sequence"/>
</dbReference>
<dbReference type="Gene3D" id="1.10.10.1070">
    <property type="entry name" value="Zinc finger, BED domain-containing"/>
    <property type="match status" value="1"/>
</dbReference>
<sequence length="510" mass="59220">MSNNCEDVRAALHHGDMFLCNNDDPKCKTDVWKKFRLIKIKATNELLFGWSACKDCFVCLKFKAKQTDGSVRLCGTKNLADHCKTCSPKGETQSSVASFFKRTPGKHFTREEGKRVKDAEVRMVVQGGTSFMFADNPGLRLFAQKMIQIRSMYGNLDVNDVLFGRETVKKSTFEKMTESQEKIKKSIAECSLNKMVAFTTDLATDNINHNSYLDFTVFWIDVSRETLVIELRKRKRENLIYHFDIDLLREVVEFLSGFSDLFDLLEYANKQTLQNVVPVYYTLYELWQIKEEDSEIQQVLKAEFLPVVTEKLWDSIGMLHLSATFLDPSLRSYTFVRSKVDREGFFRQIKESLLILVKEVDQTNESVNIEDVAITNFELDQSNLDMQPQKKVKYDPFSWFQIKETTTSTTTNQITDIDLQFNEELQMYIQETVPKRENFNLLDWWKQNKLRFPLLSIISMRLLVIQASSSESERHFSVFNARHIVTSQRNAMLPETIEAISVVLEGYKTT</sequence>
<keyword evidence="8" id="KW-1185">Reference proteome</keyword>
<keyword evidence="3" id="KW-0863">Zinc-finger</keyword>
<keyword evidence="5" id="KW-0539">Nucleus</keyword>
<protein>
    <recommendedName>
        <fullName evidence="6">HAT C-terminal dimerisation domain-containing protein</fullName>
    </recommendedName>
</protein>
<dbReference type="SUPFAM" id="SSF53098">
    <property type="entry name" value="Ribonuclease H-like"/>
    <property type="match status" value="1"/>
</dbReference>
<dbReference type="InterPro" id="IPR008906">
    <property type="entry name" value="HATC_C_dom"/>
</dbReference>
<dbReference type="GO" id="GO:0008270">
    <property type="term" value="F:zinc ion binding"/>
    <property type="evidence" value="ECO:0007669"/>
    <property type="project" value="UniProtKB-KW"/>
</dbReference>
<evidence type="ECO:0000313" key="8">
    <source>
        <dbReference type="Proteomes" id="UP001165289"/>
    </source>
</evidence>
<dbReference type="GO" id="GO:0005634">
    <property type="term" value="C:nucleus"/>
    <property type="evidence" value="ECO:0007669"/>
    <property type="project" value="UniProtKB-SubCell"/>
</dbReference>
<evidence type="ECO:0000256" key="4">
    <source>
        <dbReference type="ARBA" id="ARBA00022833"/>
    </source>
</evidence>
<evidence type="ECO:0000256" key="1">
    <source>
        <dbReference type="ARBA" id="ARBA00004123"/>
    </source>
</evidence>
<evidence type="ECO:0000313" key="7">
    <source>
        <dbReference type="EMBL" id="KAI6652939.1"/>
    </source>
</evidence>
<feature type="domain" description="HAT C-terminal dimerisation" evidence="6">
    <location>
        <begin position="424"/>
        <end position="500"/>
    </location>
</feature>
<dbReference type="SUPFAM" id="SSF140996">
    <property type="entry name" value="Hermes dimerisation domain"/>
    <property type="match status" value="1"/>
</dbReference>
<gene>
    <name evidence="7" type="ORF">LOD99_4016</name>
</gene>
<evidence type="ECO:0000256" key="3">
    <source>
        <dbReference type="ARBA" id="ARBA00022771"/>
    </source>
</evidence>
<comment type="caution">
    <text evidence="7">The sequence shown here is derived from an EMBL/GenBank/DDBJ whole genome shotgun (WGS) entry which is preliminary data.</text>
</comment>
<evidence type="ECO:0000256" key="2">
    <source>
        <dbReference type="ARBA" id="ARBA00022723"/>
    </source>
</evidence>
<keyword evidence="4" id="KW-0862">Zinc</keyword>
<name>A0AAV7JWQ3_9METZ</name>
<dbReference type="InterPro" id="IPR052035">
    <property type="entry name" value="ZnF_BED_domain_contain"/>
</dbReference>
<proteinExistence type="predicted"/>
<evidence type="ECO:0000256" key="5">
    <source>
        <dbReference type="ARBA" id="ARBA00023242"/>
    </source>
</evidence>
<dbReference type="Pfam" id="PF05699">
    <property type="entry name" value="Dimer_Tnp_hAT"/>
    <property type="match status" value="1"/>
</dbReference>
<evidence type="ECO:0000259" key="6">
    <source>
        <dbReference type="Pfam" id="PF05699"/>
    </source>
</evidence>
<dbReference type="GO" id="GO:0046983">
    <property type="term" value="F:protein dimerization activity"/>
    <property type="evidence" value="ECO:0007669"/>
    <property type="project" value="InterPro"/>
</dbReference>
<dbReference type="AlphaFoldDB" id="A0AAV7JWQ3"/>